<dbReference type="CDD" id="cd06267">
    <property type="entry name" value="PBP1_LacI_sugar_binding-like"/>
    <property type="match status" value="1"/>
</dbReference>
<dbReference type="SMART" id="SM00354">
    <property type="entry name" value="HTH_LACI"/>
    <property type="match status" value="1"/>
</dbReference>
<dbReference type="GO" id="GO:0003700">
    <property type="term" value="F:DNA-binding transcription factor activity"/>
    <property type="evidence" value="ECO:0007669"/>
    <property type="project" value="TreeGrafter"/>
</dbReference>
<dbReference type="PROSITE" id="PS50932">
    <property type="entry name" value="HTH_LACI_2"/>
    <property type="match status" value="1"/>
</dbReference>
<evidence type="ECO:0000313" key="5">
    <source>
        <dbReference type="EMBL" id="TCP41632.1"/>
    </source>
</evidence>
<reference evidence="5 6" key="1">
    <citation type="submission" date="2019-03" db="EMBL/GenBank/DDBJ databases">
        <title>Genomic Encyclopedia of Type Strains, Phase IV (KMG-IV): sequencing the most valuable type-strain genomes for metagenomic binning, comparative biology and taxonomic classification.</title>
        <authorList>
            <person name="Goeker M."/>
        </authorList>
    </citation>
    <scope>NUCLEOTIDE SEQUENCE [LARGE SCALE GENOMIC DNA]</scope>
    <source>
        <strain evidence="5 6">DSM 45765</strain>
    </source>
</reference>
<accession>A0A4R2PZB4</accession>
<evidence type="ECO:0000313" key="6">
    <source>
        <dbReference type="Proteomes" id="UP000294911"/>
    </source>
</evidence>
<gene>
    <name evidence="5" type="ORF">EV191_12517</name>
</gene>
<comment type="caution">
    <text evidence="5">The sequence shown here is derived from an EMBL/GenBank/DDBJ whole genome shotgun (WGS) entry which is preliminary data.</text>
</comment>
<keyword evidence="1" id="KW-0805">Transcription regulation</keyword>
<dbReference type="EMBL" id="SLXQ01000025">
    <property type="protein sequence ID" value="TCP41632.1"/>
    <property type="molecule type" value="Genomic_DNA"/>
</dbReference>
<sequence>MVSQRRKRPTIKDIATETGLSPAAVSYALRGLQVPPDTQQRVREVADRLGYEVDPIARALSSGRTGTIGVLCSSLEDLWQQSFIATLGRQFLAVERNLLFVDAAADPEREAMLAKYLVDQRVDALVTIPVDPTSAYWSEAAERTALVAIGDPLPGANTAAEVVFDNSLGITDAVNTLREAGHTEVLVLTPGPRLPRFRPAEQFLHDIGKERGLRLRVQACPNNLNDAAEVAYTALAESSRPSAVFCLADSMAYGVYAAARELDLAIPTELSVLGYDDHPMSRLLTPALSTYRWEVDTVADAVVERVVKAIDHDRHSRRKLIAPEPKHRESVRHHT</sequence>
<dbReference type="Gene3D" id="3.40.50.2300">
    <property type="match status" value="2"/>
</dbReference>
<dbReference type="SUPFAM" id="SSF53822">
    <property type="entry name" value="Periplasmic binding protein-like I"/>
    <property type="match status" value="1"/>
</dbReference>
<dbReference type="Pfam" id="PF00356">
    <property type="entry name" value="LacI"/>
    <property type="match status" value="1"/>
</dbReference>
<dbReference type="CDD" id="cd01392">
    <property type="entry name" value="HTH_LacI"/>
    <property type="match status" value="1"/>
</dbReference>
<dbReference type="InterPro" id="IPR010982">
    <property type="entry name" value="Lambda_DNA-bd_dom_sf"/>
</dbReference>
<keyword evidence="6" id="KW-1185">Reference proteome</keyword>
<organism evidence="5 6">
    <name type="scientific">Tamaricihabitans halophyticus</name>
    <dbReference type="NCBI Taxonomy" id="1262583"/>
    <lineage>
        <taxon>Bacteria</taxon>
        <taxon>Bacillati</taxon>
        <taxon>Actinomycetota</taxon>
        <taxon>Actinomycetes</taxon>
        <taxon>Pseudonocardiales</taxon>
        <taxon>Pseudonocardiaceae</taxon>
        <taxon>Tamaricihabitans</taxon>
    </lineage>
</organism>
<evidence type="ECO:0000256" key="1">
    <source>
        <dbReference type="ARBA" id="ARBA00023015"/>
    </source>
</evidence>
<feature type="domain" description="HTH lacI-type" evidence="4">
    <location>
        <begin position="9"/>
        <end position="62"/>
    </location>
</feature>
<dbReference type="AlphaFoldDB" id="A0A4R2PZB4"/>
<dbReference type="Gene3D" id="1.10.260.40">
    <property type="entry name" value="lambda repressor-like DNA-binding domains"/>
    <property type="match status" value="1"/>
</dbReference>
<dbReference type="InterPro" id="IPR028082">
    <property type="entry name" value="Peripla_BP_I"/>
</dbReference>
<keyword evidence="3" id="KW-0804">Transcription</keyword>
<dbReference type="InterPro" id="IPR046335">
    <property type="entry name" value="LacI/GalR-like_sensor"/>
</dbReference>
<dbReference type="GO" id="GO:0000976">
    <property type="term" value="F:transcription cis-regulatory region binding"/>
    <property type="evidence" value="ECO:0007669"/>
    <property type="project" value="TreeGrafter"/>
</dbReference>
<dbReference type="Pfam" id="PF13377">
    <property type="entry name" value="Peripla_BP_3"/>
    <property type="match status" value="1"/>
</dbReference>
<keyword evidence="2" id="KW-0238">DNA-binding</keyword>
<protein>
    <submittedName>
        <fullName evidence="5">LacI family transcriptional regulator</fullName>
    </submittedName>
</protein>
<dbReference type="PANTHER" id="PTHR30146:SF138">
    <property type="entry name" value="TRANSCRIPTIONAL REGULATORY PROTEIN"/>
    <property type="match status" value="1"/>
</dbReference>
<evidence type="ECO:0000259" key="4">
    <source>
        <dbReference type="PROSITE" id="PS50932"/>
    </source>
</evidence>
<name>A0A4R2PZB4_9PSEU</name>
<evidence type="ECO:0000256" key="2">
    <source>
        <dbReference type="ARBA" id="ARBA00023125"/>
    </source>
</evidence>
<dbReference type="Proteomes" id="UP000294911">
    <property type="component" value="Unassembled WGS sequence"/>
</dbReference>
<dbReference type="InterPro" id="IPR000843">
    <property type="entry name" value="HTH_LacI"/>
</dbReference>
<dbReference type="PANTHER" id="PTHR30146">
    <property type="entry name" value="LACI-RELATED TRANSCRIPTIONAL REPRESSOR"/>
    <property type="match status" value="1"/>
</dbReference>
<evidence type="ECO:0000256" key="3">
    <source>
        <dbReference type="ARBA" id="ARBA00023163"/>
    </source>
</evidence>
<proteinExistence type="predicted"/>
<dbReference type="SUPFAM" id="SSF47413">
    <property type="entry name" value="lambda repressor-like DNA-binding domains"/>
    <property type="match status" value="1"/>
</dbReference>